<feature type="compositionally biased region" description="Polar residues" evidence="6">
    <location>
        <begin position="84"/>
        <end position="96"/>
    </location>
</feature>
<keyword evidence="4" id="KW-0804">Transcription</keyword>
<feature type="compositionally biased region" description="Low complexity" evidence="6">
    <location>
        <begin position="443"/>
        <end position="456"/>
    </location>
</feature>
<evidence type="ECO:0000313" key="9">
    <source>
        <dbReference type="EMBL" id="RLN17143.1"/>
    </source>
</evidence>
<feature type="region of interest" description="Disordered" evidence="6">
    <location>
        <begin position="223"/>
        <end position="260"/>
    </location>
</feature>
<feature type="compositionally biased region" description="Basic and acidic residues" evidence="6">
    <location>
        <begin position="655"/>
        <end position="665"/>
    </location>
</feature>
<evidence type="ECO:0000256" key="3">
    <source>
        <dbReference type="ARBA" id="ARBA00023015"/>
    </source>
</evidence>
<evidence type="ECO:0000256" key="6">
    <source>
        <dbReference type="SAM" id="MobiDB-lite"/>
    </source>
</evidence>
<feature type="region of interest" description="Disordered" evidence="6">
    <location>
        <begin position="708"/>
        <end position="748"/>
    </location>
</feature>
<feature type="compositionally biased region" description="Basic and acidic residues" evidence="6">
    <location>
        <begin position="626"/>
        <end position="647"/>
    </location>
</feature>
<feature type="compositionally biased region" description="Polar residues" evidence="6">
    <location>
        <begin position="169"/>
        <end position="200"/>
    </location>
</feature>
<dbReference type="Pfam" id="PF05236">
    <property type="entry name" value="TAF4"/>
    <property type="match status" value="1"/>
</dbReference>
<feature type="region of interest" description="Disordered" evidence="6">
    <location>
        <begin position="400"/>
        <end position="496"/>
    </location>
</feature>
<gene>
    <name evidence="9" type="ORF">C2845_PM02G22510</name>
</gene>
<dbReference type="OrthoDB" id="21060at2759"/>
<dbReference type="Proteomes" id="UP000275267">
    <property type="component" value="Unassembled WGS sequence"/>
</dbReference>
<feature type="region of interest" description="Disordered" evidence="6">
    <location>
        <begin position="169"/>
        <end position="204"/>
    </location>
</feature>
<protein>
    <submittedName>
        <fullName evidence="9">Transcription initiation factor TFIID subunit 4b-like isoform X2</fullName>
    </submittedName>
</protein>
<feature type="compositionally biased region" description="Polar residues" evidence="6">
    <location>
        <begin position="227"/>
        <end position="256"/>
    </location>
</feature>
<keyword evidence="3" id="KW-0805">Transcription regulation</keyword>
<feature type="domain" description="RST" evidence="8">
    <location>
        <begin position="130"/>
        <end position="164"/>
    </location>
</feature>
<dbReference type="Pfam" id="PF12174">
    <property type="entry name" value="RST"/>
    <property type="match status" value="1"/>
</dbReference>
<dbReference type="PANTHER" id="PTHR15138">
    <property type="entry name" value="TRANSCRIPTION INITIATION FACTOR TFIID SUBUNIT 4"/>
    <property type="match status" value="1"/>
</dbReference>
<comment type="caution">
    <text evidence="9">The sequence shown here is derived from an EMBL/GenBank/DDBJ whole genome shotgun (WGS) entry which is preliminary data.</text>
</comment>
<evidence type="ECO:0000259" key="7">
    <source>
        <dbReference type="Pfam" id="PF05236"/>
    </source>
</evidence>
<feature type="region of interest" description="Disordered" evidence="6">
    <location>
        <begin position="626"/>
        <end position="677"/>
    </location>
</feature>
<dbReference type="GO" id="GO:0005669">
    <property type="term" value="C:transcription factor TFIID complex"/>
    <property type="evidence" value="ECO:0007669"/>
    <property type="project" value="InterPro"/>
</dbReference>
<evidence type="ECO:0000313" key="10">
    <source>
        <dbReference type="Proteomes" id="UP000275267"/>
    </source>
</evidence>
<dbReference type="InterPro" id="IPR022003">
    <property type="entry name" value="RST"/>
</dbReference>
<feature type="region of interest" description="Disordered" evidence="6">
    <location>
        <begin position="33"/>
        <end position="125"/>
    </location>
</feature>
<reference evidence="10" key="1">
    <citation type="journal article" date="2019" name="Nat. Commun.">
        <title>The genome of broomcorn millet.</title>
        <authorList>
            <person name="Zou C."/>
            <person name="Miki D."/>
            <person name="Li D."/>
            <person name="Tang Q."/>
            <person name="Xiao L."/>
            <person name="Rajput S."/>
            <person name="Deng P."/>
            <person name="Jia W."/>
            <person name="Huang R."/>
            <person name="Zhang M."/>
            <person name="Sun Y."/>
            <person name="Hu J."/>
            <person name="Fu X."/>
            <person name="Schnable P.S."/>
            <person name="Li F."/>
            <person name="Zhang H."/>
            <person name="Feng B."/>
            <person name="Zhu X."/>
            <person name="Liu R."/>
            <person name="Schnable J.C."/>
            <person name="Zhu J.-K."/>
            <person name="Zhang H."/>
        </authorList>
    </citation>
    <scope>NUCLEOTIDE SEQUENCE [LARGE SCALE GENOMIC DNA]</scope>
</reference>
<keyword evidence="10" id="KW-1185">Reference proteome</keyword>
<comment type="subcellular location">
    <subcellularLocation>
        <location evidence="1">Nucleus</location>
    </subcellularLocation>
</comment>
<dbReference type="InterPro" id="IPR007900">
    <property type="entry name" value="TAF4_C"/>
</dbReference>
<evidence type="ECO:0000256" key="1">
    <source>
        <dbReference type="ARBA" id="ARBA00004123"/>
    </source>
</evidence>
<dbReference type="InterPro" id="IPR045144">
    <property type="entry name" value="TAF4"/>
</dbReference>
<dbReference type="PANTHER" id="PTHR15138:SF24">
    <property type="entry name" value="OS03G0441000 PROTEIN"/>
    <property type="match status" value="1"/>
</dbReference>
<feature type="domain" description="Transcription initiation factor TFIID component TAF4 C-terminal" evidence="7">
    <location>
        <begin position="498"/>
        <end position="746"/>
    </location>
</feature>
<sequence>MDPIMKLLEDDEDESLHSGADVEAFTAALNREVEASASSSTTISAPAAASSSQPMDHGAALLPQENKSLLNHGHGQWQDPVKNETANQDSQQQEQTYLHRNDQPSRPEMVSQSSDNKHLPSNTPKECELLKKLHKNEVSKEHFLKVVRNIVGDKVLKLALSEYQMQHTAQAQRNSQTNPSNYSLSSQVSGQQTVPSGSMTDEQEAYPGAHTIPTKQAIASLRGPQFRPSSSGQMQSIRGFSPSQSNAHKANETGNISDGKGVHVLQTRPPNNLLPVQTMQHHVQRPQTSSPMFGTNSIHARPFPRPVGSPAASFRPQMTDSNQRAQLVQGAVTTVAGSVPTQSIVPGNAATNQPKWQQSANKEQKTNSFAPTALNKETISQNSESSQNSFVAMHAKQVNQSLGSSKGGSGMENQPKLSASKSSTPTSISQTQSHGTQADPKLQVQSSVQAPPAAASKTPQRKASGQKKPLEALGSSPPPSSKKQKTSGGFHEQSIDQLNDVTAVSGVNLREEEEQLFSAPKEESRVSEAARRVVQLEEEKLILQKGPLTKKLAEIMRKCNLKVIGTDVERCLSMVRGYPCVEERLRGFISNIIRFSKQRVDVEKSRHRFYPLSSDVRSHIMRVNREAKEQWDKKQAEDAERIRKQNDGDGSTNIDLEKDKNETRASSKHAKYKEDDDKMRTTAANVAARVAAGGDDMLSKWQLLAERNKQRSEGGDGSSGSLPGNMLQHKPSPKSGKDSREEQENEKRGYSTMLGSVLRVVGFQVCTPWFMRRLLPAIPLASQDATRF</sequence>
<feature type="compositionally biased region" description="Polar residues" evidence="6">
    <location>
        <begin position="110"/>
        <end position="124"/>
    </location>
</feature>
<feature type="region of interest" description="Disordered" evidence="6">
    <location>
        <begin position="1"/>
        <end position="20"/>
    </location>
</feature>
<dbReference type="GO" id="GO:0003677">
    <property type="term" value="F:DNA binding"/>
    <property type="evidence" value="ECO:0007669"/>
    <property type="project" value="TreeGrafter"/>
</dbReference>
<dbReference type="CDD" id="cd08045">
    <property type="entry name" value="HFD_TAF4"/>
    <property type="match status" value="1"/>
</dbReference>
<keyword evidence="5" id="KW-0539">Nucleus</keyword>
<comment type="similarity">
    <text evidence="2">Belongs to the TAF4 family.</text>
</comment>
<dbReference type="EMBL" id="PQIB02000005">
    <property type="protein sequence ID" value="RLN17143.1"/>
    <property type="molecule type" value="Genomic_DNA"/>
</dbReference>
<dbReference type="GO" id="GO:0003743">
    <property type="term" value="F:translation initiation factor activity"/>
    <property type="evidence" value="ECO:0007669"/>
    <property type="project" value="UniProtKB-KW"/>
</dbReference>
<proteinExistence type="inferred from homology"/>
<dbReference type="AlphaFoldDB" id="A0A3L6SA07"/>
<evidence type="ECO:0000259" key="8">
    <source>
        <dbReference type="Pfam" id="PF12174"/>
    </source>
</evidence>
<evidence type="ECO:0000256" key="5">
    <source>
        <dbReference type="ARBA" id="ARBA00023242"/>
    </source>
</evidence>
<evidence type="ECO:0000256" key="4">
    <source>
        <dbReference type="ARBA" id="ARBA00023163"/>
    </source>
</evidence>
<dbReference type="STRING" id="4540.A0A3L6SA07"/>
<evidence type="ECO:0000256" key="2">
    <source>
        <dbReference type="ARBA" id="ARBA00006178"/>
    </source>
</evidence>
<organism evidence="9 10">
    <name type="scientific">Panicum miliaceum</name>
    <name type="common">Proso millet</name>
    <name type="synonym">Broomcorn millet</name>
    <dbReference type="NCBI Taxonomy" id="4540"/>
    <lineage>
        <taxon>Eukaryota</taxon>
        <taxon>Viridiplantae</taxon>
        <taxon>Streptophyta</taxon>
        <taxon>Embryophyta</taxon>
        <taxon>Tracheophyta</taxon>
        <taxon>Spermatophyta</taxon>
        <taxon>Magnoliopsida</taxon>
        <taxon>Liliopsida</taxon>
        <taxon>Poales</taxon>
        <taxon>Poaceae</taxon>
        <taxon>PACMAD clade</taxon>
        <taxon>Panicoideae</taxon>
        <taxon>Panicodae</taxon>
        <taxon>Paniceae</taxon>
        <taxon>Panicinae</taxon>
        <taxon>Panicum</taxon>
        <taxon>Panicum sect. Panicum</taxon>
    </lineage>
</organism>
<name>A0A3L6SA07_PANMI</name>
<feature type="region of interest" description="Disordered" evidence="6">
    <location>
        <begin position="339"/>
        <end position="368"/>
    </location>
</feature>
<feature type="compositionally biased region" description="Basic and acidic residues" evidence="6">
    <location>
        <begin position="735"/>
        <end position="748"/>
    </location>
</feature>
<feature type="compositionally biased region" description="Low complexity" evidence="6">
    <location>
        <begin position="418"/>
        <end position="433"/>
    </location>
</feature>
<dbReference type="GO" id="GO:0016251">
    <property type="term" value="F:RNA polymerase II general transcription initiation factor activity"/>
    <property type="evidence" value="ECO:0007669"/>
    <property type="project" value="TreeGrafter"/>
</dbReference>
<feature type="compositionally biased region" description="Low complexity" evidence="6">
    <location>
        <begin position="35"/>
        <end position="52"/>
    </location>
</feature>
<accession>A0A3L6SA07</accession>
<dbReference type="GO" id="GO:0006367">
    <property type="term" value="P:transcription initiation at RNA polymerase II promoter"/>
    <property type="evidence" value="ECO:0007669"/>
    <property type="project" value="TreeGrafter"/>
</dbReference>